<dbReference type="Proteomes" id="UP000677228">
    <property type="component" value="Unassembled WGS sequence"/>
</dbReference>
<dbReference type="OrthoDB" id="3355217at2759"/>
<dbReference type="Proteomes" id="UP000682733">
    <property type="component" value="Unassembled WGS sequence"/>
</dbReference>
<name>A0A815CDC9_9BILA</name>
<accession>A0A815CDC9</accession>
<gene>
    <name evidence="3" type="ORF">GPM918_LOCUS27573</name>
    <name evidence="2" type="ORF">OVA965_LOCUS12762</name>
    <name evidence="5" type="ORF">SRO942_LOCUS27919</name>
    <name evidence="4" type="ORF">TMI583_LOCUS12765</name>
</gene>
<keyword evidence="6" id="KW-1185">Reference proteome</keyword>
<reference evidence="3" key="1">
    <citation type="submission" date="2021-02" db="EMBL/GenBank/DDBJ databases">
        <authorList>
            <person name="Nowell W R."/>
        </authorList>
    </citation>
    <scope>NUCLEOTIDE SEQUENCE</scope>
</reference>
<evidence type="ECO:0000313" key="2">
    <source>
        <dbReference type="EMBL" id="CAF0964133.1"/>
    </source>
</evidence>
<dbReference type="EMBL" id="CAJNOQ010011630">
    <property type="protein sequence ID" value="CAF1281341.1"/>
    <property type="molecule type" value="Genomic_DNA"/>
</dbReference>
<evidence type="ECO:0000256" key="1">
    <source>
        <dbReference type="SAM" id="MobiDB-lite"/>
    </source>
</evidence>
<dbReference type="EMBL" id="CAJOBC010028051">
    <property type="protein sequence ID" value="CAF4077067.1"/>
    <property type="molecule type" value="Genomic_DNA"/>
</dbReference>
<proteinExistence type="predicted"/>
<organism evidence="3 6">
    <name type="scientific">Didymodactylos carnosus</name>
    <dbReference type="NCBI Taxonomy" id="1234261"/>
    <lineage>
        <taxon>Eukaryota</taxon>
        <taxon>Metazoa</taxon>
        <taxon>Spiralia</taxon>
        <taxon>Gnathifera</taxon>
        <taxon>Rotifera</taxon>
        <taxon>Eurotatoria</taxon>
        <taxon>Bdelloidea</taxon>
        <taxon>Philodinida</taxon>
        <taxon>Philodinidae</taxon>
        <taxon>Didymodactylos</taxon>
    </lineage>
</organism>
<feature type="region of interest" description="Disordered" evidence="1">
    <location>
        <begin position="1"/>
        <end position="31"/>
    </location>
</feature>
<sequence>MSGNSKVTPTDVILSSTKLSSSSAPQESTNSDKELQYLMNYVNSKKCYHSSGVENANVVNRQQKIAFQVQIWTLMEKRSVVLKEQAFDNRPTPGEDLEDMFNDKYAYAASETVVSEKTRGSIDLLNTRKKVICPSCQGKGLKPCLLCNESGVKLGKPCLMCNGQGSSVCTRCSKVGHVVQWNKLTVEWNTVYSVTYPRNTFLPDSCIHKTEGKLKTSESTTPAQNGMFCRYSATQASQTRAPTQKSV</sequence>
<comment type="caution">
    <text evidence="3">The sequence shown here is derived from an EMBL/GenBank/DDBJ whole genome shotgun (WGS) entry which is preliminary data.</text>
</comment>
<dbReference type="AlphaFoldDB" id="A0A815CDC9"/>
<dbReference type="PANTHER" id="PTHR48465">
    <property type="entry name" value="PROTEIN SSUH2 HOMOLOG"/>
    <property type="match status" value="1"/>
</dbReference>
<evidence type="ECO:0000313" key="6">
    <source>
        <dbReference type="Proteomes" id="UP000663829"/>
    </source>
</evidence>
<dbReference type="Proteomes" id="UP000663829">
    <property type="component" value="Unassembled WGS sequence"/>
</dbReference>
<dbReference type="PANTHER" id="PTHR48465:SF1">
    <property type="entry name" value="PROTEIN SSUH2 HOMOLOG"/>
    <property type="match status" value="1"/>
</dbReference>
<dbReference type="EMBL" id="CAJOBA010005199">
    <property type="protein sequence ID" value="CAF3736148.1"/>
    <property type="molecule type" value="Genomic_DNA"/>
</dbReference>
<evidence type="ECO:0000313" key="5">
    <source>
        <dbReference type="EMBL" id="CAF4077067.1"/>
    </source>
</evidence>
<dbReference type="Proteomes" id="UP000681722">
    <property type="component" value="Unassembled WGS sequence"/>
</dbReference>
<dbReference type="EMBL" id="CAJNOK010005194">
    <property type="protein sequence ID" value="CAF0964133.1"/>
    <property type="molecule type" value="Genomic_DNA"/>
</dbReference>
<dbReference type="InterPro" id="IPR052789">
    <property type="entry name" value="SSUH2_homolog"/>
</dbReference>
<evidence type="ECO:0000313" key="4">
    <source>
        <dbReference type="EMBL" id="CAF3736148.1"/>
    </source>
</evidence>
<feature type="compositionally biased region" description="Low complexity" evidence="1">
    <location>
        <begin position="14"/>
        <end position="23"/>
    </location>
</feature>
<protein>
    <submittedName>
        <fullName evidence="3">Uncharacterized protein</fullName>
    </submittedName>
</protein>
<evidence type="ECO:0000313" key="3">
    <source>
        <dbReference type="EMBL" id="CAF1281341.1"/>
    </source>
</evidence>